<protein>
    <submittedName>
        <fullName evidence="2">Uncharacterized protein</fullName>
    </submittedName>
</protein>
<dbReference type="AlphaFoldDB" id="A0A5J4VS04"/>
<organism evidence="2 3">
    <name type="scientific">Streblomastix strix</name>
    <dbReference type="NCBI Taxonomy" id="222440"/>
    <lineage>
        <taxon>Eukaryota</taxon>
        <taxon>Metamonada</taxon>
        <taxon>Preaxostyla</taxon>
        <taxon>Oxymonadida</taxon>
        <taxon>Streblomastigidae</taxon>
        <taxon>Streblomastix</taxon>
    </lineage>
</organism>
<evidence type="ECO:0000313" key="2">
    <source>
        <dbReference type="EMBL" id="KAA6385200.1"/>
    </source>
</evidence>
<feature type="compositionally biased region" description="Polar residues" evidence="1">
    <location>
        <begin position="73"/>
        <end position="93"/>
    </location>
</feature>
<sequence length="208" mass="24366">MEDWQDVEYAMDSNVLNSVVIDFRNYLAEEAKDDALFSCRAQEINNENFKEKIDQQKNSKHRIYQSKEKINKQQKIASNKIHSNHLSPRLNSENVDDKGEDIDENSDYHNNSGKFLDENDEIGKQIKRKSKKMVKGIQIQNENQDSTNSIAVEEEQDTIEEDAISNCSLASLVYLQRQYDRKIEEERDEEEDDQLIKELEQSMSLNRV</sequence>
<comment type="caution">
    <text evidence="2">The sequence shown here is derived from an EMBL/GenBank/DDBJ whole genome shotgun (WGS) entry which is preliminary data.</text>
</comment>
<feature type="region of interest" description="Disordered" evidence="1">
    <location>
        <begin position="55"/>
        <end position="116"/>
    </location>
</feature>
<dbReference type="EMBL" id="SNRW01005371">
    <property type="protein sequence ID" value="KAA6385200.1"/>
    <property type="molecule type" value="Genomic_DNA"/>
</dbReference>
<proteinExistence type="predicted"/>
<accession>A0A5J4VS04</accession>
<name>A0A5J4VS04_9EUKA</name>
<gene>
    <name evidence="2" type="ORF">EZS28_019273</name>
</gene>
<evidence type="ECO:0000313" key="3">
    <source>
        <dbReference type="Proteomes" id="UP000324800"/>
    </source>
</evidence>
<evidence type="ECO:0000256" key="1">
    <source>
        <dbReference type="SAM" id="MobiDB-lite"/>
    </source>
</evidence>
<dbReference type="Proteomes" id="UP000324800">
    <property type="component" value="Unassembled WGS sequence"/>
</dbReference>
<reference evidence="2 3" key="1">
    <citation type="submission" date="2019-03" db="EMBL/GenBank/DDBJ databases">
        <title>Single cell metagenomics reveals metabolic interactions within the superorganism composed of flagellate Streblomastix strix and complex community of Bacteroidetes bacteria on its surface.</title>
        <authorList>
            <person name="Treitli S.C."/>
            <person name="Kolisko M."/>
            <person name="Husnik F."/>
            <person name="Keeling P."/>
            <person name="Hampl V."/>
        </authorList>
    </citation>
    <scope>NUCLEOTIDE SEQUENCE [LARGE SCALE GENOMIC DNA]</scope>
    <source>
        <strain evidence="2">ST1C</strain>
    </source>
</reference>